<dbReference type="EMBL" id="FQTU01000002">
    <property type="protein sequence ID" value="SHE41007.1"/>
    <property type="molecule type" value="Genomic_DNA"/>
</dbReference>
<evidence type="ECO:0000313" key="8">
    <source>
        <dbReference type="EMBL" id="SHE41007.1"/>
    </source>
</evidence>
<keyword evidence="6" id="KW-0456">Lyase</keyword>
<dbReference type="Proteomes" id="UP000184251">
    <property type="component" value="Unassembled WGS sequence"/>
</dbReference>
<evidence type="ECO:0000256" key="4">
    <source>
        <dbReference type="ARBA" id="ARBA00023004"/>
    </source>
</evidence>
<protein>
    <submittedName>
        <fullName evidence="8">Fumarate hydratase subunit alpha</fullName>
    </submittedName>
</protein>
<organism evidence="8 9">
    <name type="scientific">Alkalibacter saccharofermentans DSM 14828</name>
    <dbReference type="NCBI Taxonomy" id="1120975"/>
    <lineage>
        <taxon>Bacteria</taxon>
        <taxon>Bacillati</taxon>
        <taxon>Bacillota</taxon>
        <taxon>Clostridia</taxon>
        <taxon>Eubacteriales</taxon>
        <taxon>Eubacteriaceae</taxon>
        <taxon>Alkalibacter</taxon>
    </lineage>
</organism>
<accession>A0A1M4T9T7</accession>
<dbReference type="NCBIfam" id="TIGR00722">
    <property type="entry name" value="ttdA_fumA_fumB"/>
    <property type="match status" value="1"/>
</dbReference>
<evidence type="ECO:0000259" key="7">
    <source>
        <dbReference type="Pfam" id="PF05681"/>
    </source>
</evidence>
<dbReference type="InterPro" id="IPR004646">
    <property type="entry name" value="Fe-S_hydro-lyase_TtdA-typ_cat"/>
</dbReference>
<dbReference type="STRING" id="1120975.SAMN02746064_00422"/>
<evidence type="ECO:0000256" key="6">
    <source>
        <dbReference type="ARBA" id="ARBA00023239"/>
    </source>
</evidence>
<evidence type="ECO:0000256" key="3">
    <source>
        <dbReference type="ARBA" id="ARBA00022723"/>
    </source>
</evidence>
<dbReference type="GO" id="GO:0051539">
    <property type="term" value="F:4 iron, 4 sulfur cluster binding"/>
    <property type="evidence" value="ECO:0007669"/>
    <property type="project" value="UniProtKB-KW"/>
</dbReference>
<keyword evidence="3" id="KW-0479">Metal-binding</keyword>
<dbReference type="RefSeq" id="WP_073269425.1">
    <property type="nucleotide sequence ID" value="NZ_FQTU01000002.1"/>
</dbReference>
<dbReference type="AlphaFoldDB" id="A0A1M4T9T7"/>
<evidence type="ECO:0000313" key="9">
    <source>
        <dbReference type="Proteomes" id="UP000184251"/>
    </source>
</evidence>
<dbReference type="GO" id="GO:0016829">
    <property type="term" value="F:lyase activity"/>
    <property type="evidence" value="ECO:0007669"/>
    <property type="project" value="UniProtKB-KW"/>
</dbReference>
<proteinExistence type="inferred from homology"/>
<keyword evidence="5" id="KW-0411">Iron-sulfur</keyword>
<dbReference type="PANTHER" id="PTHR30389:SF17">
    <property type="entry name" value="L(+)-TARTRATE DEHYDRATASE SUBUNIT ALPHA-RELATED"/>
    <property type="match status" value="1"/>
</dbReference>
<evidence type="ECO:0000256" key="2">
    <source>
        <dbReference type="ARBA" id="ARBA00022485"/>
    </source>
</evidence>
<name>A0A1M4T9T7_9FIRM</name>
<dbReference type="GO" id="GO:0046872">
    <property type="term" value="F:metal ion binding"/>
    <property type="evidence" value="ECO:0007669"/>
    <property type="project" value="UniProtKB-KW"/>
</dbReference>
<dbReference type="Pfam" id="PF05681">
    <property type="entry name" value="Fumerase"/>
    <property type="match status" value="1"/>
</dbReference>
<dbReference type="PANTHER" id="PTHR30389">
    <property type="entry name" value="FUMARATE HYDRATASE-RELATED"/>
    <property type="match status" value="1"/>
</dbReference>
<sequence>MREIHIDEIKIKVYDALLQINCVLSPDVSSALIAGVEREESEVGRSIFEDILKNNEIAKDKKVPICQDTGMVTAFVKVGQAVHVVGGNISRAINQAVKEAYKDGYFRKSVVSDPIERKNTQDNTPAVIHYDIVEGEGIEIALTAKGFGSENMSRLKMLKPSEGVEGVVEFITETVALAGPNACPPLFLGIGIGGTMEKCALLSKQALLRDADEPNPNQYYADLEDKLLERLNRLGIGPMGLGGTTSVLGVNIETFPTHIAGLPVAVNICCHVNRHIKVKI</sequence>
<dbReference type="NCBIfam" id="NF004885">
    <property type="entry name" value="PRK06246.1"/>
    <property type="match status" value="1"/>
</dbReference>
<comment type="similarity">
    <text evidence="1">Belongs to the class-I fumarase family.</text>
</comment>
<dbReference type="InterPro" id="IPR051208">
    <property type="entry name" value="Class-I_Fumarase/Tartrate_DH"/>
</dbReference>
<keyword evidence="9" id="KW-1185">Reference proteome</keyword>
<dbReference type="OrthoDB" id="9798978at2"/>
<gene>
    <name evidence="8" type="ORF">SAMN02746064_00422</name>
</gene>
<feature type="domain" description="Fe-S hydro-lyase tartrate dehydratase alpha-type catalytic" evidence="7">
    <location>
        <begin position="13"/>
        <end position="279"/>
    </location>
</feature>
<keyword evidence="2" id="KW-0004">4Fe-4S</keyword>
<evidence type="ECO:0000256" key="5">
    <source>
        <dbReference type="ARBA" id="ARBA00023014"/>
    </source>
</evidence>
<keyword evidence="4" id="KW-0408">Iron</keyword>
<evidence type="ECO:0000256" key="1">
    <source>
        <dbReference type="ARBA" id="ARBA00008876"/>
    </source>
</evidence>
<reference evidence="8 9" key="1">
    <citation type="submission" date="2016-11" db="EMBL/GenBank/DDBJ databases">
        <authorList>
            <person name="Jaros S."/>
            <person name="Januszkiewicz K."/>
            <person name="Wedrychowicz H."/>
        </authorList>
    </citation>
    <scope>NUCLEOTIDE SEQUENCE [LARGE SCALE GENOMIC DNA]</scope>
    <source>
        <strain evidence="8 9">DSM 14828</strain>
    </source>
</reference>